<feature type="compositionally biased region" description="Pro residues" evidence="1">
    <location>
        <begin position="58"/>
        <end position="173"/>
    </location>
</feature>
<feature type="region of interest" description="Disordered" evidence="1">
    <location>
        <begin position="597"/>
        <end position="922"/>
    </location>
</feature>
<proteinExistence type="predicted"/>
<reference evidence="2 3" key="2">
    <citation type="journal article" date="2015" name="Eukaryot. Cell">
        <title>Genetic mapping reveals that sinefungin resistance in Toxoplasma gondii is controlled by a putative amino acid transporter locus that can be used as a negative selectable marker.</title>
        <authorList>
            <person name="Behnke M.S."/>
            <person name="Khan A."/>
            <person name="Sibley L.D."/>
        </authorList>
    </citation>
    <scope>NUCLEOTIDE SEQUENCE [LARGE SCALE GENOMIC DNA]</scope>
    <source>
        <strain evidence="2 3">VAND</strain>
    </source>
</reference>
<evidence type="ECO:0000313" key="2">
    <source>
        <dbReference type="EMBL" id="KFH00808.1"/>
    </source>
</evidence>
<dbReference type="GO" id="GO:0005768">
    <property type="term" value="C:endosome"/>
    <property type="evidence" value="ECO:0007669"/>
    <property type="project" value="TreeGrafter"/>
</dbReference>
<dbReference type="Proteomes" id="UP000028840">
    <property type="component" value="Unassembled WGS sequence"/>
</dbReference>
<accession>A0A086PKC6</accession>
<dbReference type="OrthoDB" id="354760at2759"/>
<dbReference type="VEuPathDB" id="ToxoDB:TGVAND_257300"/>
<dbReference type="GO" id="GO:0043328">
    <property type="term" value="P:protein transport to vacuole involved in ubiquitin-dependent protein catabolic process via the multivesicular body sorting pathway"/>
    <property type="evidence" value="ECO:0007669"/>
    <property type="project" value="TreeGrafter"/>
</dbReference>
<feature type="compositionally biased region" description="Polar residues" evidence="1">
    <location>
        <begin position="46"/>
        <end position="55"/>
    </location>
</feature>
<feature type="compositionally biased region" description="Low complexity" evidence="1">
    <location>
        <begin position="748"/>
        <end position="762"/>
    </location>
</feature>
<evidence type="ECO:0000313" key="3">
    <source>
        <dbReference type="Proteomes" id="UP000028840"/>
    </source>
</evidence>
<feature type="region of interest" description="Disordered" evidence="1">
    <location>
        <begin position="1"/>
        <end position="249"/>
    </location>
</feature>
<organism evidence="2 3">
    <name type="scientific">Toxoplasma gondii VAND</name>
    <dbReference type="NCBI Taxonomy" id="933077"/>
    <lineage>
        <taxon>Eukaryota</taxon>
        <taxon>Sar</taxon>
        <taxon>Alveolata</taxon>
        <taxon>Apicomplexa</taxon>
        <taxon>Conoidasida</taxon>
        <taxon>Coccidia</taxon>
        <taxon>Eucoccidiorida</taxon>
        <taxon>Eimeriorina</taxon>
        <taxon>Sarcocystidae</taxon>
        <taxon>Toxoplasma</taxon>
    </lineage>
</organism>
<comment type="caution">
    <text evidence="2">The sequence shown here is derived from an EMBL/GenBank/DDBJ whole genome shotgun (WGS) entry which is preliminary data.</text>
</comment>
<dbReference type="PRINTS" id="PR01217">
    <property type="entry name" value="PRICHEXTENSN"/>
</dbReference>
<feature type="compositionally biased region" description="Basic and acidic residues" evidence="1">
    <location>
        <begin position="666"/>
        <end position="677"/>
    </location>
</feature>
<feature type="compositionally biased region" description="Basic and acidic residues" evidence="1">
    <location>
        <begin position="876"/>
        <end position="891"/>
    </location>
</feature>
<dbReference type="EMBL" id="AEYJ02001598">
    <property type="protein sequence ID" value="KFH00808.1"/>
    <property type="molecule type" value="Genomic_DNA"/>
</dbReference>
<feature type="compositionally biased region" description="Basic and acidic residues" evidence="1">
    <location>
        <begin position="174"/>
        <end position="249"/>
    </location>
</feature>
<dbReference type="PANTHER" id="PTHR23030">
    <property type="entry name" value="PCD6 INTERACTING PROTEIN-RELATED"/>
    <property type="match status" value="1"/>
</dbReference>
<sequence length="922" mass="96312">MTTSLHVRRPEAAKPATTPVPPRKPQSASPASRVSFAPQPEAKVKSSASSLQGVSPVQLPPSPPAPSPPAPSPPAPSPSPASAPPAPSPPAPSPPSVSPPAPSPPSVSPPAPSPPSVSPPAPPPPSVSPPAPSPPSVAPPAPPAPSVAPPSLSPPAPSPPSVSPPAPSAAPPPVEKEAEKKKEEEVKKEETKKEGEVKKEEEKKTEGEEKKEGEVKKEEEKKEGEEKKEEEKKEGEEKKEEEKKEGEETKKLEIEKIDLSQDEAQDKLADQLVAAEKSQCADDPAGTIVQTALILSEDEQKCINAQVEKWTKLVIHISHTDRLFFKFANFFSKGTLKVRLYCIAFYENEDPNYVSLLSGHRTKLARPEVHPAHPMSRIRCKINQELVLPFDASSRGFYLGVVAVMGQKKKTGEGEFRRKLIGMTELIDARRDKIRLRRTVVWALFVPQDLVDHVPAPQITGEIFFSAEGFEGDKGPPLPKESVLRASFDFGGADRLQAQRLAKEKQGKAPPEKPTGFFQRLFGGRQKAEIPPLKPEDYAGFLKTSLGKIPAPATHKPRFLNLLDETTRPDDALQGEPEVLRIVRNRMSIMQNVIVTAAEPAPESQAKREEGQASASDGSAPEAGGDRAKPSDGSTSLKSSQGRERTAQAADSAGVPVSGSGRLGGKAKEAVSGRESGRGTTLAPPSRASAKATNTSTGGKKAAESKAAGKSKAAEASTRSLQSPRPEAKSKSGATAEGKTSKGGKQGGAPAAGKQSKSASPATKQPNKSAASPNAKLDPKSAAGRKGDAKAAAPAAKGDAKQAGFSPRPKENSRTAASADATKKKQASPAGKQPAKAANAGKIAETKVTAPPPVKKSAGVSPKGAAAKPGAQKDAGPPKKDSKSGTAEKKAAPAKPVESAPKKEVTGKALKKAAPSGPPKKA</sequence>
<name>A0A086PKC6_TOXGO</name>
<dbReference type="AlphaFoldDB" id="A0A086PKC6"/>
<feature type="compositionally biased region" description="Polar residues" evidence="1">
    <location>
        <begin position="763"/>
        <end position="772"/>
    </location>
</feature>
<feature type="compositionally biased region" description="Low complexity" evidence="1">
    <location>
        <begin position="855"/>
        <end position="875"/>
    </location>
</feature>
<protein>
    <submittedName>
        <fullName evidence="2">Uncharacterized protein</fullName>
    </submittedName>
</protein>
<gene>
    <name evidence="2" type="ORF">TGVAND_257300</name>
</gene>
<feature type="compositionally biased region" description="Low complexity" evidence="1">
    <location>
        <begin position="705"/>
        <end position="717"/>
    </location>
</feature>
<evidence type="ECO:0000256" key="1">
    <source>
        <dbReference type="SAM" id="MobiDB-lite"/>
    </source>
</evidence>
<reference evidence="2 3" key="1">
    <citation type="submission" date="2014-08" db="EMBL/GenBank/DDBJ databases">
        <authorList>
            <person name="Sibley D."/>
            <person name="Venepally P."/>
            <person name="Karamycheva S."/>
            <person name="Hadjithomas M."/>
            <person name="Khan A."/>
            <person name="Brunk B."/>
            <person name="Roos D."/>
            <person name="Caler E."/>
            <person name="Lorenzi H."/>
        </authorList>
    </citation>
    <scope>NUCLEOTIDE SEQUENCE [LARGE SCALE GENOMIC DNA]</scope>
    <source>
        <strain evidence="2 3">VAND</strain>
    </source>
</reference>
<dbReference type="PANTHER" id="PTHR23030:SF30">
    <property type="entry name" value="TYROSINE-PROTEIN PHOSPHATASE NON-RECEPTOR TYPE 23"/>
    <property type="match status" value="1"/>
</dbReference>
<feature type="compositionally biased region" description="Low complexity" evidence="1">
    <location>
        <begin position="790"/>
        <end position="804"/>
    </location>
</feature>